<dbReference type="Pfam" id="PF00361">
    <property type="entry name" value="Proton_antipo_M"/>
    <property type="match status" value="1"/>
</dbReference>
<keyword evidence="7 10" id="KW-1133">Transmembrane helix</keyword>
<evidence type="ECO:0000256" key="5">
    <source>
        <dbReference type="ARBA" id="ARBA00022692"/>
    </source>
</evidence>
<evidence type="ECO:0000256" key="8">
    <source>
        <dbReference type="ARBA" id="ARBA00023136"/>
    </source>
</evidence>
<evidence type="ECO:0000256" key="1">
    <source>
        <dbReference type="ARBA" id="ARBA00003257"/>
    </source>
</evidence>
<feature type="transmembrane region" description="Helical" evidence="10">
    <location>
        <begin position="116"/>
        <end position="133"/>
    </location>
</feature>
<keyword evidence="8 10" id="KW-0472">Membrane</keyword>
<keyword evidence="5 10" id="KW-0812">Transmembrane</keyword>
<name>A0A386B2C7_9NEOP</name>
<geneLocation type="mitochondrion" evidence="13"/>
<feature type="transmembrane region" description="Helical" evidence="10">
    <location>
        <begin position="201"/>
        <end position="219"/>
    </location>
</feature>
<proteinExistence type="inferred from homology"/>
<evidence type="ECO:0000259" key="12">
    <source>
        <dbReference type="Pfam" id="PF00662"/>
    </source>
</evidence>
<feature type="transmembrane region" description="Helical" evidence="10">
    <location>
        <begin position="366"/>
        <end position="384"/>
    </location>
</feature>
<feature type="transmembrane region" description="Helical" evidence="10">
    <location>
        <begin position="445"/>
        <end position="468"/>
    </location>
</feature>
<protein>
    <recommendedName>
        <fullName evidence="4 10">NADH-ubiquinone oxidoreductase chain 5</fullName>
        <ecNumber evidence="3 10">7.1.1.2</ecNumber>
    </recommendedName>
</protein>
<feature type="transmembrane region" description="Helical" evidence="10">
    <location>
        <begin position="89"/>
        <end position="110"/>
    </location>
</feature>
<feature type="domain" description="NADH-Ubiquinone oxidoreductase (complex I) chain 5 N-terminal" evidence="12">
    <location>
        <begin position="45"/>
        <end position="86"/>
    </location>
</feature>
<comment type="function">
    <text evidence="1">Core subunit of the mitochondrial membrane respiratory chain NADH dehydrogenase (Complex I) that is believed to belong to the minimal assembly required for catalysis. Complex I functions in the transfer of electrons from NADH to the respiratory chain. The immediate electron acceptor for the enzyme is believed to be ubiquinone.</text>
</comment>
<comment type="similarity">
    <text evidence="10">Belongs to the complex I subunit 5 family.</text>
</comment>
<evidence type="ECO:0000259" key="11">
    <source>
        <dbReference type="Pfam" id="PF00361"/>
    </source>
</evidence>
<dbReference type="AlphaFoldDB" id="A0A386B2C7"/>
<dbReference type="InterPro" id="IPR001516">
    <property type="entry name" value="Proton_antipo_N"/>
</dbReference>
<dbReference type="PANTHER" id="PTHR42829:SF2">
    <property type="entry name" value="NADH-UBIQUINONE OXIDOREDUCTASE CHAIN 5"/>
    <property type="match status" value="1"/>
</dbReference>
<reference evidence="13" key="1">
    <citation type="journal article" date="2018" name="Syst. Biol.">
        <title>Mitochondrial Genome Fragmentation Unites the Parasitic Lice of Eutherian Mammals.</title>
        <authorList>
            <person name="Song F."/>
            <person name="Li H."/>
            <person name="Liu G.-H."/>
            <person name="Wang W."/>
            <person name="James P."/>
            <person name="Colwell D.D."/>
            <person name="Tran A."/>
            <person name="Gong S."/>
            <person name="Cai W."/>
            <person name="Shao R."/>
        </authorList>
    </citation>
    <scope>NUCLEOTIDE SEQUENCE</scope>
    <source>
        <strain evidence="13">Minichromosome 9</strain>
    </source>
</reference>
<dbReference type="Pfam" id="PF00662">
    <property type="entry name" value="Proton_antipo_N"/>
    <property type="match status" value="1"/>
</dbReference>
<feature type="transmembrane region" description="Helical" evidence="10">
    <location>
        <begin position="324"/>
        <end position="346"/>
    </location>
</feature>
<dbReference type="EMBL" id="MH001197">
    <property type="protein sequence ID" value="AYC65839.1"/>
    <property type="molecule type" value="Genomic_DNA"/>
</dbReference>
<dbReference type="GO" id="GO:0016020">
    <property type="term" value="C:membrane"/>
    <property type="evidence" value="ECO:0007669"/>
    <property type="project" value="UniProtKB-SubCell"/>
</dbReference>
<dbReference type="GO" id="GO:0015990">
    <property type="term" value="P:electron transport coupled proton transport"/>
    <property type="evidence" value="ECO:0007669"/>
    <property type="project" value="TreeGrafter"/>
</dbReference>
<evidence type="ECO:0000256" key="10">
    <source>
        <dbReference type="RuleBase" id="RU003404"/>
    </source>
</evidence>
<dbReference type="GO" id="GO:0042773">
    <property type="term" value="P:ATP synthesis coupled electron transport"/>
    <property type="evidence" value="ECO:0007669"/>
    <property type="project" value="InterPro"/>
</dbReference>
<keyword evidence="10" id="KW-0813">Transport</keyword>
<keyword evidence="10 13" id="KW-0496">Mitochondrion</keyword>
<dbReference type="InterPro" id="IPR001750">
    <property type="entry name" value="ND/Mrp_TM"/>
</dbReference>
<evidence type="ECO:0000256" key="3">
    <source>
        <dbReference type="ARBA" id="ARBA00012944"/>
    </source>
</evidence>
<feature type="transmembrane region" description="Helical" evidence="10">
    <location>
        <begin position="257"/>
        <end position="275"/>
    </location>
</feature>
<comment type="catalytic activity">
    <reaction evidence="9 10">
        <text>a ubiquinone + NADH + 5 H(+)(in) = a ubiquinol + NAD(+) + 4 H(+)(out)</text>
        <dbReference type="Rhea" id="RHEA:29091"/>
        <dbReference type="Rhea" id="RHEA-COMP:9565"/>
        <dbReference type="Rhea" id="RHEA-COMP:9566"/>
        <dbReference type="ChEBI" id="CHEBI:15378"/>
        <dbReference type="ChEBI" id="CHEBI:16389"/>
        <dbReference type="ChEBI" id="CHEBI:17976"/>
        <dbReference type="ChEBI" id="CHEBI:57540"/>
        <dbReference type="ChEBI" id="CHEBI:57945"/>
        <dbReference type="EC" id="7.1.1.2"/>
    </reaction>
</comment>
<evidence type="ECO:0000256" key="4">
    <source>
        <dbReference type="ARBA" id="ARBA00021096"/>
    </source>
</evidence>
<dbReference type="PANTHER" id="PTHR42829">
    <property type="entry name" value="NADH-UBIQUINONE OXIDOREDUCTASE CHAIN 5"/>
    <property type="match status" value="1"/>
</dbReference>
<feature type="transmembrane region" description="Helical" evidence="10">
    <location>
        <begin position="281"/>
        <end position="303"/>
    </location>
</feature>
<comment type="function">
    <text evidence="10">Core subunit of the mitochondrial membrane respiratory chain NADH dehydrogenase (Complex I) which catalyzes electron transfer from NADH through the respiratory chain, using ubiquinone as an electron acceptor. Essential for the catalytic activity and assembly of complex I.</text>
</comment>
<feature type="transmembrane region" description="Helical" evidence="10">
    <location>
        <begin position="7"/>
        <end position="34"/>
    </location>
</feature>
<comment type="subcellular location">
    <subcellularLocation>
        <location evidence="2">Membrane</location>
        <topology evidence="2">Multi-pass membrane protein</topology>
    </subcellularLocation>
</comment>
<evidence type="ECO:0000256" key="7">
    <source>
        <dbReference type="ARBA" id="ARBA00022989"/>
    </source>
</evidence>
<accession>A0A386B2C7</accession>
<evidence type="ECO:0000256" key="2">
    <source>
        <dbReference type="ARBA" id="ARBA00004141"/>
    </source>
</evidence>
<evidence type="ECO:0000256" key="6">
    <source>
        <dbReference type="ARBA" id="ARBA00022982"/>
    </source>
</evidence>
<gene>
    <name evidence="13" type="primary">ND5</name>
</gene>
<keyword evidence="6" id="KW-0249">Electron transport</keyword>
<dbReference type="InterPro" id="IPR003945">
    <property type="entry name" value="NU5C-like"/>
</dbReference>
<keyword evidence="10" id="KW-0520">NAD</keyword>
<feature type="transmembrane region" description="Helical" evidence="10">
    <location>
        <begin position="231"/>
        <end position="250"/>
    </location>
</feature>
<evidence type="ECO:0000256" key="9">
    <source>
        <dbReference type="ARBA" id="ARBA00049551"/>
    </source>
</evidence>
<feature type="domain" description="NADH:quinone oxidoreductase/Mrp antiporter transmembrane" evidence="11">
    <location>
        <begin position="103"/>
        <end position="365"/>
    </location>
</feature>
<dbReference type="EC" id="7.1.1.2" evidence="3 10"/>
<dbReference type="GO" id="GO:0003954">
    <property type="term" value="F:NADH dehydrogenase activity"/>
    <property type="evidence" value="ECO:0007669"/>
    <property type="project" value="TreeGrafter"/>
</dbReference>
<sequence length="552" mass="60292">MKSEKKFYPMIFGILTLSVVFLSVGMGSSIFSFSKSFGILSPWVFSWSFSMDPVSSLFLLMVCCVSTSVFLYSWGYLQGEAMWNKFIQTLLLFALSMMILSLSSSVISTMVGWDGLGLSSVGLIFFYFGWVSFRNGMVTFFCNRVGDVFFMIFICLLSMTPCNLTMAHMIVLLVSGITKSAQIPFHIWLPMAMAAPTPVSSLVHSSTLVTGGVFILVRYGSEIVNFHDTALVLFCLSSLTLFFSGASSVFEMDLKKVIALSTLVHVSLIMIYISLGDFVPALTHLLCHAFMKSGLFMIGGLVIHKAGGSQDVRLMTLYPPSSPSSMVLLSVFLLSMVGFPFLSGFVSKELMLGSLIEGFGFNVSVVSIYFGLFSSGAYSFRLFFHLIRNHPVPFESSSWSSDVPMLLPLILSSLGSLILGAGLYIFLPSIEAIEESVFLFQVEKILVMVTFVSSVFLILALGNSTLGFKIFATLSKMGLVSSSLGEVSKSVLIFSKNVQFLDKEGVVGSSVKTLSLFTQSLVKTPLPFTEGSKSQLLKLGLICVLIFVTSSM</sequence>
<dbReference type="PRINTS" id="PR01434">
    <property type="entry name" value="NADHDHGNASE5"/>
</dbReference>
<evidence type="ECO:0000313" key="13">
    <source>
        <dbReference type="EMBL" id="AYC65839.1"/>
    </source>
</evidence>
<feature type="transmembrane region" description="Helical" evidence="10">
    <location>
        <begin position="405"/>
        <end position="425"/>
    </location>
</feature>
<dbReference type="GO" id="GO:0008137">
    <property type="term" value="F:NADH dehydrogenase (ubiquinone) activity"/>
    <property type="evidence" value="ECO:0007669"/>
    <property type="project" value="UniProtKB-EC"/>
</dbReference>
<organism evidence="13">
    <name type="scientific">Bovicola bovis</name>
    <name type="common">cattle chewing louse</name>
    <dbReference type="NCBI Taxonomy" id="160097"/>
    <lineage>
        <taxon>Eukaryota</taxon>
        <taxon>Metazoa</taxon>
        <taxon>Ecdysozoa</taxon>
        <taxon>Arthropoda</taxon>
        <taxon>Hexapoda</taxon>
        <taxon>Insecta</taxon>
        <taxon>Pterygota</taxon>
        <taxon>Neoptera</taxon>
        <taxon>Paraneoptera</taxon>
        <taxon>Psocodea</taxon>
        <taxon>Troctomorpha</taxon>
        <taxon>Phthiraptera</taxon>
        <taxon>Ischnocera</taxon>
        <taxon>Bovicoliidae</taxon>
        <taxon>Bovicola</taxon>
    </lineage>
</organism>
<feature type="transmembrane region" description="Helical" evidence="10">
    <location>
        <begin position="54"/>
        <end position="77"/>
    </location>
</feature>
<keyword evidence="10" id="KW-0830">Ubiquinone</keyword>